<evidence type="ECO:0000313" key="10">
    <source>
        <dbReference type="EMBL" id="AGE46061.1"/>
    </source>
</evidence>
<dbReference type="ExpressionAtlas" id="C0PPC2">
    <property type="expression patterns" value="baseline and differential"/>
</dbReference>
<evidence type="ECO:0000256" key="1">
    <source>
        <dbReference type="ARBA" id="ARBA00004123"/>
    </source>
</evidence>
<dbReference type="InterPro" id="IPR035979">
    <property type="entry name" value="RBD_domain_sf"/>
</dbReference>
<protein>
    <submittedName>
        <fullName evidence="10">Arginine/serine-rich splicing factor SC32 transcript III</fullName>
    </submittedName>
</protein>
<dbReference type="GO" id="GO:0006397">
    <property type="term" value="P:mRNA processing"/>
    <property type="evidence" value="ECO:0007669"/>
    <property type="project" value="UniProtKB-KW"/>
</dbReference>
<feature type="compositionally biased region" description="Basic residues" evidence="7">
    <location>
        <begin position="162"/>
        <end position="172"/>
    </location>
</feature>
<evidence type="ECO:0000256" key="4">
    <source>
        <dbReference type="ARBA" id="ARBA00023187"/>
    </source>
</evidence>
<feature type="domain" description="RRM" evidence="8">
    <location>
        <begin position="16"/>
        <end position="122"/>
    </location>
</feature>
<accession>C0PPC2</accession>
<proteinExistence type="evidence at transcript level"/>
<dbReference type="PANTHER" id="PTHR48028">
    <property type="entry name" value="GLYCINE-RICH RNA-BINDING PROTEIN RZ1A"/>
    <property type="match status" value="1"/>
</dbReference>
<dbReference type="PANTHER" id="PTHR48028:SF4">
    <property type="entry name" value="SC35-LIKE SPLICING FACTOR"/>
    <property type="match status" value="1"/>
</dbReference>
<feature type="region of interest" description="Disordered" evidence="7">
    <location>
        <begin position="130"/>
        <end position="284"/>
    </location>
</feature>
<evidence type="ECO:0000259" key="8">
    <source>
        <dbReference type="PROSITE" id="PS50102"/>
    </source>
</evidence>
<dbReference type="InterPro" id="IPR012677">
    <property type="entry name" value="Nucleotide-bd_a/b_plait_sf"/>
</dbReference>
<dbReference type="EMBL" id="BT070141">
    <property type="protein sequence ID" value="ACN37038.1"/>
    <property type="molecule type" value="mRNA"/>
</dbReference>
<dbReference type="Gene3D" id="3.30.70.330">
    <property type="match status" value="1"/>
</dbReference>
<evidence type="ECO:0000256" key="3">
    <source>
        <dbReference type="ARBA" id="ARBA00022884"/>
    </source>
</evidence>
<evidence type="ECO:0000256" key="7">
    <source>
        <dbReference type="SAM" id="MobiDB-lite"/>
    </source>
</evidence>
<gene>
    <name evidence="10" type="primary">SC32</name>
</gene>
<feature type="compositionally biased region" description="Basic and acidic residues" evidence="7">
    <location>
        <begin position="134"/>
        <end position="146"/>
    </location>
</feature>
<organism evidence="9">
    <name type="scientific">Zea mays</name>
    <name type="common">Maize</name>
    <dbReference type="NCBI Taxonomy" id="4577"/>
    <lineage>
        <taxon>Eukaryota</taxon>
        <taxon>Viridiplantae</taxon>
        <taxon>Streptophyta</taxon>
        <taxon>Embryophyta</taxon>
        <taxon>Tracheophyta</taxon>
        <taxon>Spermatophyta</taxon>
        <taxon>Magnoliopsida</taxon>
        <taxon>Liliopsida</taxon>
        <taxon>Poales</taxon>
        <taxon>Poaceae</taxon>
        <taxon>PACMAD clade</taxon>
        <taxon>Panicoideae</taxon>
        <taxon>Andropogonodae</taxon>
        <taxon>Andropogoneae</taxon>
        <taxon>Tripsacinae</taxon>
        <taxon>Zea</taxon>
    </lineage>
</organism>
<dbReference type="SMART" id="SM00360">
    <property type="entry name" value="RRM"/>
    <property type="match status" value="1"/>
</dbReference>
<dbReference type="SUPFAM" id="SSF54928">
    <property type="entry name" value="RNA-binding domain, RBD"/>
    <property type="match status" value="1"/>
</dbReference>
<dbReference type="InterPro" id="IPR051106">
    <property type="entry name" value="RNA-bind/splicing_reg"/>
</dbReference>
<dbReference type="AlphaFoldDB" id="C0PPC2"/>
<dbReference type="GO" id="GO:0003723">
    <property type="term" value="F:RNA binding"/>
    <property type="evidence" value="ECO:0007669"/>
    <property type="project" value="UniProtKB-UniRule"/>
</dbReference>
<dbReference type="Pfam" id="PF00076">
    <property type="entry name" value="RRM_1"/>
    <property type="match status" value="1"/>
</dbReference>
<keyword evidence="5" id="KW-0539">Nucleus</keyword>
<evidence type="ECO:0000256" key="5">
    <source>
        <dbReference type="ARBA" id="ARBA00023242"/>
    </source>
</evidence>
<dbReference type="EMBL" id="KC425009">
    <property type="protein sequence ID" value="AGE46061.1"/>
    <property type="molecule type" value="mRNA"/>
</dbReference>
<keyword evidence="4" id="KW-0508">mRNA splicing</keyword>
<reference evidence="9" key="1">
    <citation type="journal article" date="2009" name="PLoS Genet.">
        <title>Sequencing, mapping, and analysis of 27,455 maize full-length cDNAs.</title>
        <authorList>
            <person name="Soderlund C."/>
            <person name="Descour A."/>
            <person name="Kudrna D."/>
            <person name="Bomhoff M."/>
            <person name="Boyd L."/>
            <person name="Currie J."/>
            <person name="Angelova A."/>
            <person name="Collura K."/>
            <person name="Wissotski M."/>
            <person name="Ashley E."/>
            <person name="Morrow D."/>
            <person name="Fernandes J."/>
            <person name="Walbot V."/>
            <person name="Yu Y."/>
        </authorList>
    </citation>
    <scope>NUCLEOTIDE SEQUENCE</scope>
    <source>
        <strain evidence="9">B73</strain>
    </source>
</reference>
<keyword evidence="3 6" id="KW-0694">RNA-binding</keyword>
<evidence type="ECO:0000256" key="6">
    <source>
        <dbReference type="PROSITE-ProRule" id="PRU00176"/>
    </source>
</evidence>
<name>C0PPC2_MAIZE</name>
<feature type="compositionally biased region" description="Basic residues" evidence="7">
    <location>
        <begin position="210"/>
        <end position="226"/>
    </location>
</feature>
<evidence type="ECO:0000313" key="9">
    <source>
        <dbReference type="EMBL" id="ACN37038.1"/>
    </source>
</evidence>
<reference evidence="10" key="2">
    <citation type="submission" date="2012-12" db="EMBL/GenBank/DDBJ databases">
        <title>Comprehensive Analysis and Evolutionary Conservation of Alternative Splicing Events of Plant SR Proteins.</title>
        <authorList>
            <person name="Rauch H.B."/>
            <person name="Patrick T.L."/>
            <person name="Lal S.K."/>
        </authorList>
    </citation>
    <scope>NUCLEOTIDE SEQUENCE</scope>
</reference>
<dbReference type="GO" id="GO:0005634">
    <property type="term" value="C:nucleus"/>
    <property type="evidence" value="ECO:0007669"/>
    <property type="project" value="UniProtKB-SubCell"/>
</dbReference>
<dbReference type="InterPro" id="IPR000504">
    <property type="entry name" value="RRM_dom"/>
</dbReference>
<keyword evidence="2" id="KW-0507">mRNA processing</keyword>
<dbReference type="PROSITE" id="PS50102">
    <property type="entry name" value="RRM"/>
    <property type="match status" value="1"/>
</dbReference>
<evidence type="ECO:0000256" key="2">
    <source>
        <dbReference type="ARBA" id="ARBA00022664"/>
    </source>
</evidence>
<dbReference type="GO" id="GO:0008380">
    <property type="term" value="P:RNA splicing"/>
    <property type="evidence" value="ECO:0007669"/>
    <property type="project" value="UniProtKB-KW"/>
</dbReference>
<comment type="subcellular location">
    <subcellularLocation>
        <location evidence="1">Nucleus</location>
    </subcellularLocation>
</comment>
<feature type="compositionally biased region" description="Low complexity" evidence="7">
    <location>
        <begin position="227"/>
        <end position="239"/>
    </location>
</feature>
<feature type="compositionally biased region" description="Low complexity" evidence="7">
    <location>
        <begin position="263"/>
        <end position="284"/>
    </location>
</feature>
<sequence length="284" mass="32640">MSHFGRTGPPDIRDTFSLLVLNISFRTTADDLFPLFERCGKVVDVFIPRDRRTGDSRGFAFVRYKYADEAQKAIDRLDGGFFFFDCAPHVGILELLFLIIVDFLGAGRNVDGRNIMVQFAKYGPNAVPIHKGRVKEGVEKSRDRSRSRSPRPRHRDRDDRRRSRSRSRSRERHVHDRDRDYRRRSRSRSRSMSSSPDHKSHRRARDDVKRKSRSKSRSRSRSRSRSYHSSSPARRSASPPKSPPPQRSPTPEKHANGKDSPLSRSVSPSPKRASSRSPGSDSKE</sequence>